<evidence type="ECO:0000259" key="1">
    <source>
        <dbReference type="PROSITE" id="PS50042"/>
    </source>
</evidence>
<dbReference type="PANTHER" id="PTHR36114">
    <property type="entry name" value="16.7 KDA PROTEIN IN WHIE LOCUS"/>
    <property type="match status" value="1"/>
</dbReference>
<gene>
    <name evidence="2" type="ORF">EIZ62_01435</name>
</gene>
<protein>
    <submittedName>
        <fullName evidence="2">Cupin domain-containing protein</fullName>
    </submittedName>
</protein>
<keyword evidence="3" id="KW-1185">Reference proteome</keyword>
<dbReference type="Gene3D" id="2.60.120.10">
    <property type="entry name" value="Jelly Rolls"/>
    <property type="match status" value="1"/>
</dbReference>
<sequence length="143" mass="15928">MSNEPVHLSQALATFDALWSPRIVTRVNDYDVRIAKVEGEHVWHAHDDTDEFFLVLEGELHISLREPEGERTVRLPRGTAYTVPRGTQHRPYAPCGAAILMFEPTGTLTVGDRHDDVPAHVDATTGHTLVTSSHAVEERRSPS</sequence>
<dbReference type="InterPro" id="IPR011051">
    <property type="entry name" value="RmlC_Cupin_sf"/>
</dbReference>
<evidence type="ECO:0000313" key="2">
    <source>
        <dbReference type="EMBL" id="QGV77064.1"/>
    </source>
</evidence>
<reference evidence="2 3" key="1">
    <citation type="submission" date="2018-12" db="EMBL/GenBank/DDBJ databases">
        <title>Complete genome sequence of Streptomyces ficellus NRRL8067, the producer of ficellomycin, feldamycin and nojirimycin.</title>
        <authorList>
            <person name="Zhang H."/>
            <person name="Yue R."/>
            <person name="Liu Y."/>
            <person name="Li M."/>
            <person name="Mu H."/>
            <person name="Zhang J."/>
        </authorList>
    </citation>
    <scope>NUCLEOTIDE SEQUENCE [LARGE SCALE GENOMIC DNA]</scope>
    <source>
        <strain evidence="2 3">NRRL 8067</strain>
    </source>
</reference>
<dbReference type="OrthoDB" id="9794183at2"/>
<dbReference type="PROSITE" id="PS50042">
    <property type="entry name" value="CNMP_BINDING_3"/>
    <property type="match status" value="1"/>
</dbReference>
<dbReference type="Pfam" id="PF07883">
    <property type="entry name" value="Cupin_2"/>
    <property type="match status" value="1"/>
</dbReference>
<dbReference type="AlphaFoldDB" id="A0A6I6F373"/>
<dbReference type="SUPFAM" id="SSF51182">
    <property type="entry name" value="RmlC-like cupins"/>
    <property type="match status" value="1"/>
</dbReference>
<proteinExistence type="predicted"/>
<accession>A0A6I6F373</accession>
<dbReference type="Proteomes" id="UP000422572">
    <property type="component" value="Chromosome"/>
</dbReference>
<dbReference type="EMBL" id="CP034279">
    <property type="protein sequence ID" value="QGV77064.1"/>
    <property type="molecule type" value="Genomic_DNA"/>
</dbReference>
<feature type="domain" description="Cyclic nucleotide-binding" evidence="1">
    <location>
        <begin position="38"/>
        <end position="73"/>
    </location>
</feature>
<dbReference type="RefSeq" id="WP_156690887.1">
    <property type="nucleotide sequence ID" value="NZ_CP034279.1"/>
</dbReference>
<organism evidence="2 3">
    <name type="scientific">Streptomyces ficellus</name>
    <dbReference type="NCBI Taxonomy" id="1977088"/>
    <lineage>
        <taxon>Bacteria</taxon>
        <taxon>Bacillati</taxon>
        <taxon>Actinomycetota</taxon>
        <taxon>Actinomycetes</taxon>
        <taxon>Kitasatosporales</taxon>
        <taxon>Streptomycetaceae</taxon>
        <taxon>Streptomyces</taxon>
    </lineage>
</organism>
<dbReference type="KEGG" id="sfic:EIZ62_01435"/>
<dbReference type="PANTHER" id="PTHR36114:SF1">
    <property type="entry name" value="16.7 KDA PROTEIN IN WHIE LOCUS"/>
    <property type="match status" value="1"/>
</dbReference>
<evidence type="ECO:0000313" key="3">
    <source>
        <dbReference type="Proteomes" id="UP000422572"/>
    </source>
</evidence>
<dbReference type="InterPro" id="IPR014710">
    <property type="entry name" value="RmlC-like_jellyroll"/>
</dbReference>
<dbReference type="InterPro" id="IPR052044">
    <property type="entry name" value="PKS_Associated_Protein"/>
</dbReference>
<dbReference type="CDD" id="cd02226">
    <property type="entry name" value="cupin_YdbB-like"/>
    <property type="match status" value="1"/>
</dbReference>
<dbReference type="InterPro" id="IPR000595">
    <property type="entry name" value="cNMP-bd_dom"/>
</dbReference>
<name>A0A6I6F373_9ACTN</name>
<dbReference type="InterPro" id="IPR013096">
    <property type="entry name" value="Cupin_2"/>
</dbReference>